<proteinExistence type="predicted"/>
<gene>
    <name evidence="1" type="ORF">LCGC14_0830220</name>
</gene>
<accession>A0A0F9PKZ4</accession>
<sequence length="36" mass="3657">MAKVVSYILAGNTISPTPIMASIISIIGMPLRLGGA</sequence>
<comment type="caution">
    <text evidence="1">The sequence shown here is derived from an EMBL/GenBank/DDBJ whole genome shotgun (WGS) entry which is preliminary data.</text>
</comment>
<dbReference type="AlphaFoldDB" id="A0A0F9PKZ4"/>
<name>A0A0F9PKZ4_9ZZZZ</name>
<evidence type="ECO:0000313" key="1">
    <source>
        <dbReference type="EMBL" id="KKN30814.1"/>
    </source>
</evidence>
<protein>
    <submittedName>
        <fullName evidence="1">Uncharacterized protein</fullName>
    </submittedName>
</protein>
<dbReference type="EMBL" id="LAZR01002378">
    <property type="protein sequence ID" value="KKN30814.1"/>
    <property type="molecule type" value="Genomic_DNA"/>
</dbReference>
<organism evidence="1">
    <name type="scientific">marine sediment metagenome</name>
    <dbReference type="NCBI Taxonomy" id="412755"/>
    <lineage>
        <taxon>unclassified sequences</taxon>
        <taxon>metagenomes</taxon>
        <taxon>ecological metagenomes</taxon>
    </lineage>
</organism>
<reference evidence="1" key="1">
    <citation type="journal article" date="2015" name="Nature">
        <title>Complex archaea that bridge the gap between prokaryotes and eukaryotes.</title>
        <authorList>
            <person name="Spang A."/>
            <person name="Saw J.H."/>
            <person name="Jorgensen S.L."/>
            <person name="Zaremba-Niedzwiedzka K."/>
            <person name="Martijn J."/>
            <person name="Lind A.E."/>
            <person name="van Eijk R."/>
            <person name="Schleper C."/>
            <person name="Guy L."/>
            <person name="Ettema T.J."/>
        </authorList>
    </citation>
    <scope>NUCLEOTIDE SEQUENCE</scope>
</reference>